<protein>
    <submittedName>
        <fullName evidence="2">Phage protein</fullName>
    </submittedName>
</protein>
<gene>
    <name evidence="2" type="ORF">BN486_02388</name>
</gene>
<feature type="region of interest" description="Disordered" evidence="1">
    <location>
        <begin position="1"/>
        <end position="20"/>
    </location>
</feature>
<accession>R6JHE2</accession>
<organism evidence="2 3">
    <name type="scientific">[Clostridium] clostridioforme CAG:132</name>
    <dbReference type="NCBI Taxonomy" id="1263065"/>
    <lineage>
        <taxon>Bacteria</taxon>
        <taxon>Bacillati</taxon>
        <taxon>Bacillota</taxon>
        <taxon>Clostridia</taxon>
        <taxon>Lachnospirales</taxon>
        <taxon>Lachnospiraceae</taxon>
        <taxon>Enterocloster</taxon>
    </lineage>
</organism>
<dbReference type="RefSeq" id="WP_022202098.1">
    <property type="nucleotide sequence ID" value="NZ_FR886011.1"/>
</dbReference>
<proteinExistence type="predicted"/>
<dbReference type="EMBL" id="CBDY010000141">
    <property type="protein sequence ID" value="CDB62263.1"/>
    <property type="molecule type" value="Genomic_DNA"/>
</dbReference>
<comment type="caution">
    <text evidence="2">The sequence shown here is derived from an EMBL/GenBank/DDBJ whole genome shotgun (WGS) entry which is preliminary data.</text>
</comment>
<name>R6JHE2_9FIRM</name>
<evidence type="ECO:0000313" key="2">
    <source>
        <dbReference type="EMBL" id="CDB62263.1"/>
    </source>
</evidence>
<reference evidence="2" key="1">
    <citation type="submission" date="2012-11" db="EMBL/GenBank/DDBJ databases">
        <title>Dependencies among metagenomic species, viruses, plasmids and units of genetic variation.</title>
        <authorList>
            <person name="Nielsen H.B."/>
            <person name="Almeida M."/>
            <person name="Juncker A.S."/>
            <person name="Rasmussen S."/>
            <person name="Li J."/>
            <person name="Sunagawa S."/>
            <person name="Plichta D."/>
            <person name="Gautier L."/>
            <person name="Le Chatelier E."/>
            <person name="Peletier E."/>
            <person name="Bonde I."/>
            <person name="Nielsen T."/>
            <person name="Manichanh C."/>
            <person name="Arumugam M."/>
            <person name="Batto J."/>
            <person name="Santos M.B.Q.D."/>
            <person name="Blom N."/>
            <person name="Borruel N."/>
            <person name="Burgdorf K.S."/>
            <person name="Boumezbeur F."/>
            <person name="Casellas F."/>
            <person name="Dore J."/>
            <person name="Guarner F."/>
            <person name="Hansen T."/>
            <person name="Hildebrand F."/>
            <person name="Kaas R.S."/>
            <person name="Kennedy S."/>
            <person name="Kristiansen K."/>
            <person name="Kultima J.R."/>
            <person name="Leonard P."/>
            <person name="Levenez F."/>
            <person name="Lund O."/>
            <person name="Moumen B."/>
            <person name="Le Paslier D."/>
            <person name="Pons N."/>
            <person name="Pedersen O."/>
            <person name="Prifti E."/>
            <person name="Qin J."/>
            <person name="Raes J."/>
            <person name="Tap J."/>
            <person name="Tims S."/>
            <person name="Ussery D.W."/>
            <person name="Yamada T."/>
            <person name="MetaHit consortium"/>
            <person name="Renault P."/>
            <person name="Sicheritz-Ponten T."/>
            <person name="Bork P."/>
            <person name="Wang J."/>
            <person name="Brunak S."/>
            <person name="Ehrlich S.D."/>
        </authorList>
    </citation>
    <scope>NUCLEOTIDE SEQUENCE [LARGE SCALE GENOMIC DNA]</scope>
</reference>
<evidence type="ECO:0000256" key="1">
    <source>
        <dbReference type="SAM" id="MobiDB-lite"/>
    </source>
</evidence>
<sequence length="66" mass="7558">MKFGMRKISPMKSLKARTTGRAKKTVKKALIPGYGKRGMGWIKNPKKAAYNKVYKKTSFSLFDLFK</sequence>
<dbReference type="Proteomes" id="UP000018009">
    <property type="component" value="Unassembled WGS sequence"/>
</dbReference>
<evidence type="ECO:0000313" key="3">
    <source>
        <dbReference type="Proteomes" id="UP000018009"/>
    </source>
</evidence>
<dbReference type="AlphaFoldDB" id="R6JHE2"/>